<accession>A0AAJ1IGZ0</accession>
<dbReference type="Pfam" id="PF02311">
    <property type="entry name" value="AraC_binding"/>
    <property type="match status" value="1"/>
</dbReference>
<gene>
    <name evidence="5" type="ORF">PQJ61_13415</name>
</gene>
<dbReference type="PRINTS" id="PR00032">
    <property type="entry name" value="HTHARAC"/>
</dbReference>
<name>A0AAJ1IGZ0_9SPIO</name>
<evidence type="ECO:0000256" key="1">
    <source>
        <dbReference type="ARBA" id="ARBA00023015"/>
    </source>
</evidence>
<dbReference type="SMART" id="SM00342">
    <property type="entry name" value="HTH_ARAC"/>
    <property type="match status" value="1"/>
</dbReference>
<reference evidence="5 6" key="1">
    <citation type="submission" date="2022-12" db="EMBL/GenBank/DDBJ databases">
        <title>Metagenome assembled genome from gulf of manar.</title>
        <authorList>
            <person name="Kohli P."/>
            <person name="Pk S."/>
            <person name="Venkata Ramana C."/>
            <person name="Sasikala C."/>
        </authorList>
    </citation>
    <scope>NUCLEOTIDE SEQUENCE [LARGE SCALE GENOMIC DNA]</scope>
    <source>
        <strain evidence="5">JB008</strain>
    </source>
</reference>
<dbReference type="Gene3D" id="2.60.120.280">
    <property type="entry name" value="Regulatory protein AraC"/>
    <property type="match status" value="1"/>
</dbReference>
<dbReference type="PANTHER" id="PTHR43280">
    <property type="entry name" value="ARAC-FAMILY TRANSCRIPTIONAL REGULATOR"/>
    <property type="match status" value="1"/>
</dbReference>
<sequence>MFIDYFYRTFTPSPLARQTGLYPSWTGTLKAAENYHCRSRVLDDYFLIFVKEGRGAFKSGATDFNLKKNDCFFLFPGILHSYYTSKKNLLELCWIGFNGFLASSFLRELNLHPAGAVLSLDEDRMNEIAYLIDKLIHSPEDSESIGLSASLLEIFSRLISVKRLSEGTSIQDFVAGENHGPENNNDKILRALAYLDCNFTSDISISGLAEYVSMSRSAFSRLFKKETGRSPQACLIEIRLQQAIHLLSGTMAIREVAHASGFKDEYYFSRCFKNRYSISPNELRKKLHDISRVNTMNTTDKTWL</sequence>
<dbReference type="PROSITE" id="PS00041">
    <property type="entry name" value="HTH_ARAC_FAMILY_1"/>
    <property type="match status" value="1"/>
</dbReference>
<evidence type="ECO:0000256" key="2">
    <source>
        <dbReference type="ARBA" id="ARBA00023125"/>
    </source>
</evidence>
<dbReference type="SUPFAM" id="SSF51215">
    <property type="entry name" value="Regulatory protein AraC"/>
    <property type="match status" value="1"/>
</dbReference>
<dbReference type="SUPFAM" id="SSF46689">
    <property type="entry name" value="Homeodomain-like"/>
    <property type="match status" value="2"/>
</dbReference>
<organism evidence="5 6">
    <name type="scientific">Candidatus Thalassospirochaeta sargassi</name>
    <dbReference type="NCBI Taxonomy" id="3119039"/>
    <lineage>
        <taxon>Bacteria</taxon>
        <taxon>Pseudomonadati</taxon>
        <taxon>Spirochaetota</taxon>
        <taxon>Spirochaetia</taxon>
        <taxon>Spirochaetales</taxon>
        <taxon>Spirochaetaceae</taxon>
        <taxon>Candidatus Thalassospirochaeta</taxon>
    </lineage>
</organism>
<proteinExistence type="predicted"/>
<dbReference type="GO" id="GO:0003700">
    <property type="term" value="F:DNA-binding transcription factor activity"/>
    <property type="evidence" value="ECO:0007669"/>
    <property type="project" value="InterPro"/>
</dbReference>
<comment type="caution">
    <text evidence="5">The sequence shown here is derived from an EMBL/GenBank/DDBJ whole genome shotgun (WGS) entry which is preliminary data.</text>
</comment>
<dbReference type="GO" id="GO:0043565">
    <property type="term" value="F:sequence-specific DNA binding"/>
    <property type="evidence" value="ECO:0007669"/>
    <property type="project" value="InterPro"/>
</dbReference>
<evidence type="ECO:0000259" key="4">
    <source>
        <dbReference type="PROSITE" id="PS01124"/>
    </source>
</evidence>
<dbReference type="AlphaFoldDB" id="A0AAJ1IGZ0"/>
<evidence type="ECO:0000313" key="5">
    <source>
        <dbReference type="EMBL" id="MDC7227757.1"/>
    </source>
</evidence>
<evidence type="ECO:0000256" key="3">
    <source>
        <dbReference type="ARBA" id="ARBA00023163"/>
    </source>
</evidence>
<dbReference type="InterPro" id="IPR009057">
    <property type="entry name" value="Homeodomain-like_sf"/>
</dbReference>
<dbReference type="InterPro" id="IPR037923">
    <property type="entry name" value="HTH-like"/>
</dbReference>
<dbReference type="Pfam" id="PF12833">
    <property type="entry name" value="HTH_18"/>
    <property type="match status" value="1"/>
</dbReference>
<dbReference type="PROSITE" id="PS01124">
    <property type="entry name" value="HTH_ARAC_FAMILY_2"/>
    <property type="match status" value="1"/>
</dbReference>
<dbReference type="InterPro" id="IPR018062">
    <property type="entry name" value="HTH_AraC-typ_CS"/>
</dbReference>
<dbReference type="InterPro" id="IPR018060">
    <property type="entry name" value="HTH_AraC"/>
</dbReference>
<protein>
    <submittedName>
        <fullName evidence="5">AraC family transcriptional regulator</fullName>
    </submittedName>
</protein>
<evidence type="ECO:0000313" key="6">
    <source>
        <dbReference type="Proteomes" id="UP001221217"/>
    </source>
</evidence>
<dbReference type="InterPro" id="IPR020449">
    <property type="entry name" value="Tscrpt_reg_AraC-type_HTH"/>
</dbReference>
<dbReference type="Proteomes" id="UP001221217">
    <property type="component" value="Unassembled WGS sequence"/>
</dbReference>
<dbReference type="EMBL" id="JAQQAL010000032">
    <property type="protein sequence ID" value="MDC7227757.1"/>
    <property type="molecule type" value="Genomic_DNA"/>
</dbReference>
<keyword evidence="2" id="KW-0238">DNA-binding</keyword>
<keyword evidence="1" id="KW-0805">Transcription regulation</keyword>
<feature type="domain" description="HTH araC/xylS-type" evidence="4">
    <location>
        <begin position="189"/>
        <end position="286"/>
    </location>
</feature>
<dbReference type="InterPro" id="IPR003313">
    <property type="entry name" value="AraC-bd"/>
</dbReference>
<dbReference type="CDD" id="cd06986">
    <property type="entry name" value="cupin_MmsR-like_N"/>
    <property type="match status" value="1"/>
</dbReference>
<keyword evidence="3" id="KW-0804">Transcription</keyword>
<dbReference type="Gene3D" id="1.10.10.60">
    <property type="entry name" value="Homeodomain-like"/>
    <property type="match status" value="2"/>
</dbReference>
<dbReference type="PANTHER" id="PTHR43280:SF2">
    <property type="entry name" value="HTH-TYPE TRANSCRIPTIONAL REGULATOR EXSA"/>
    <property type="match status" value="1"/>
</dbReference>